<reference evidence="1 2" key="1">
    <citation type="submission" date="2015-08" db="EMBL/GenBank/DDBJ databases">
        <authorList>
            <person name="Bailey A.M."/>
            <person name="Bennett K.E."/>
            <person name="Carter P.S."/>
            <person name="Deans N.C."/>
            <person name="Dyle E.V."/>
            <person name="Florea A."/>
            <person name="Giraldo T.A."/>
            <person name="Hayes M.A."/>
            <person name="Ikejiani J."/>
            <person name="Seawell W.C."/>
            <person name="Shah H."/>
            <person name="Toussaint T.E."/>
            <person name="Coleman D."/>
            <person name="Hammonds-Odie L.P."/>
            <person name="Barrera A.L."/>
            <person name="Serrano M.G."/>
            <person name="Buck G."/>
            <person name="Lee V."/>
            <person name="Wang Y."/>
            <person name="Carvalho R."/>
            <person name="Voegtly L."/>
            <person name="Shi R."/>
            <person name="Duckworth R."/>
            <person name="Johnson A."/>
            <person name="Loviza R."/>
            <person name="Walstead R."/>
            <person name="Shah Z."/>
            <person name="Kiflezghi M."/>
            <person name="Wade K."/>
            <person name="Anders K.R."/>
            <person name="Bradley K.W."/>
            <person name="Asai D.J."/>
            <person name="Bowman C.A."/>
            <person name="Russell D.A."/>
            <person name="Pope W.H."/>
            <person name="Jacobs-Sera D."/>
            <person name="Hendrix R.W."/>
            <person name="Hatfull G.F."/>
        </authorList>
    </citation>
    <scope>NUCLEOTIDE SEQUENCE [LARGE SCALE GENOMIC DNA]</scope>
</reference>
<proteinExistence type="predicted"/>
<dbReference type="EMBL" id="KT591490">
    <property type="protein sequence ID" value="ALF00511.1"/>
    <property type="molecule type" value="Genomic_DNA"/>
</dbReference>
<evidence type="ECO:0000313" key="2">
    <source>
        <dbReference type="Proteomes" id="UP000203479"/>
    </source>
</evidence>
<protein>
    <submittedName>
        <fullName evidence="1">Uncharacterized protein</fullName>
    </submittedName>
</protein>
<dbReference type="OrthoDB" id="15019at10239"/>
<evidence type="ECO:0000313" key="1">
    <source>
        <dbReference type="EMBL" id="ALF00511.1"/>
    </source>
</evidence>
<dbReference type="GeneID" id="26622607"/>
<dbReference type="KEGG" id="vg:26622607"/>
<name>A0A0M3UKB7_9CAUD</name>
<keyword evidence="2" id="KW-1185">Reference proteome</keyword>
<dbReference type="RefSeq" id="YP_009195323.1">
    <property type="nucleotide sequence ID" value="NC_028759.1"/>
</dbReference>
<dbReference type="Proteomes" id="UP000203479">
    <property type="component" value="Segment"/>
</dbReference>
<accession>A0A0M3UKB7</accession>
<gene>
    <name evidence="1" type="ORF">SEA_MUFASA_77</name>
</gene>
<sequence length="153" mass="16135">MTAQQCAGNVAGVDQSTLGIGAHEMTELTAGLTLHVFRHPLGDCTNDGVTSKADEVTLVGYQRERGGKIEPLPRMSQVFEPSDDAPAVVMVVSNLRGALPHLVPLDAQQAGAWTMAGGNIAGTSDSRFGELIEKVFDGPKCVGSLPVHDRIEK</sequence>
<organism evidence="1 2">
    <name type="scientific">Mycobacterium phage Mufasa</name>
    <dbReference type="NCBI Taxonomy" id="1718600"/>
    <lineage>
        <taxon>Viruses</taxon>
        <taxon>Duplodnaviria</taxon>
        <taxon>Heunggongvirae</taxon>
        <taxon>Uroviricota</taxon>
        <taxon>Caudoviricetes</taxon>
        <taxon>Weiservirinae</taxon>
        <taxon>Timquatrovirus</taxon>
        <taxon>Timquatrovirus mufasa</taxon>
    </lineage>
</organism>